<reference evidence="9 10" key="1">
    <citation type="journal article" date="2019" name="Nat. Microbiol.">
        <title>Mediterranean grassland soil C-N compound turnover is dependent on rainfall and depth, and is mediated by genomically divergent microorganisms.</title>
        <authorList>
            <person name="Diamond S."/>
            <person name="Andeer P.F."/>
            <person name="Li Z."/>
            <person name="Crits-Christoph A."/>
            <person name="Burstein D."/>
            <person name="Anantharaman K."/>
            <person name="Lane K.R."/>
            <person name="Thomas B.C."/>
            <person name="Pan C."/>
            <person name="Northen T.R."/>
            <person name="Banfield J.F."/>
        </authorList>
    </citation>
    <scope>NUCLEOTIDE SEQUENCE [LARGE SCALE GENOMIC DNA]</scope>
    <source>
        <strain evidence="9">WS_9</strain>
    </source>
</reference>
<dbReference type="GO" id="GO:0009279">
    <property type="term" value="C:cell outer membrane"/>
    <property type="evidence" value="ECO:0007669"/>
    <property type="project" value="UniProtKB-SubCell"/>
</dbReference>
<protein>
    <submittedName>
        <fullName evidence="9">Uncharacterized protein</fullName>
    </submittedName>
</protein>
<dbReference type="Pfam" id="PF00263">
    <property type="entry name" value="Secretin"/>
    <property type="match status" value="1"/>
</dbReference>
<evidence type="ECO:0000256" key="1">
    <source>
        <dbReference type="ARBA" id="ARBA00004370"/>
    </source>
</evidence>
<keyword evidence="3" id="KW-0472">Membrane</keyword>
<dbReference type="Pfam" id="PF03958">
    <property type="entry name" value="Secretin_N"/>
    <property type="match status" value="1"/>
</dbReference>
<comment type="similarity">
    <text evidence="4">Belongs to the bacterial secretin family.</text>
</comment>
<dbReference type="GO" id="GO:0015627">
    <property type="term" value="C:type II protein secretion system complex"/>
    <property type="evidence" value="ECO:0007669"/>
    <property type="project" value="TreeGrafter"/>
</dbReference>
<dbReference type="InterPro" id="IPR038591">
    <property type="entry name" value="NolW-like_sf"/>
</dbReference>
<dbReference type="Proteomes" id="UP000317691">
    <property type="component" value="Unassembled WGS sequence"/>
</dbReference>
<feature type="chain" id="PRO_5021761670" evidence="6">
    <location>
        <begin position="22"/>
        <end position="436"/>
    </location>
</feature>
<dbReference type="PROSITE" id="PS00875">
    <property type="entry name" value="T2SP_D"/>
    <property type="match status" value="1"/>
</dbReference>
<evidence type="ECO:0000259" key="8">
    <source>
        <dbReference type="Pfam" id="PF03958"/>
    </source>
</evidence>
<organism evidence="9 10">
    <name type="scientific">Eiseniibacteriota bacterium</name>
    <dbReference type="NCBI Taxonomy" id="2212470"/>
    <lineage>
        <taxon>Bacteria</taxon>
        <taxon>Candidatus Eiseniibacteriota</taxon>
    </lineage>
</organism>
<dbReference type="Gene3D" id="3.30.1370.120">
    <property type="match status" value="1"/>
</dbReference>
<dbReference type="PANTHER" id="PTHR30332">
    <property type="entry name" value="PROBABLE GENERAL SECRETION PATHWAY PROTEIN D"/>
    <property type="match status" value="1"/>
</dbReference>
<dbReference type="PANTHER" id="PTHR30332:SF24">
    <property type="entry name" value="SECRETIN GSPD-RELATED"/>
    <property type="match status" value="1"/>
</dbReference>
<keyword evidence="5" id="KW-0813">Transport</keyword>
<proteinExistence type="inferred from homology"/>
<dbReference type="Gene3D" id="3.30.1370.130">
    <property type="match status" value="1"/>
</dbReference>
<feature type="signal peptide" evidence="6">
    <location>
        <begin position="1"/>
        <end position="21"/>
    </location>
</feature>
<dbReference type="AlphaFoldDB" id="A0A538TQW2"/>
<sequence length="436" mass="46693">MKRLVVLIGILACLVAAPWGARGEPAATATFNFKGARGSDALRLIASQFGYSVVMGDGVGGALTANLNQVTLEQALEYVSQATGCEYVLRDRIVLVNPSALASRVIALRYLSATAAAQAVSKMLSDRGTVEPFTGVAEKEVTTEGAMSNTLIVTDTPARLERVAKVIEAMDVRPRQVSIEAKLVESVLGVDEKLGFDWQLRASAAGASLPTTFPFPKDQGSGVFTGTPNPNTPVGGSGPAFPPGQTFPYSTPSDFKFGKLSFQEFTVAMEILKEQSNTNLVSAPQVTTLDNQQAEIIVGQVVPIATYEHSQLSGTLLLSGYEEKKIGVRLVVTPHFASDSTMVITVSPEVSEILEYRGQFNERPVTSTRSATTQIVMKSGETIMIGGLISSLDRKIVRKVPVLGDIPLLGYLFRHKSVTKDKVDLMIFITPHISAL</sequence>
<dbReference type="InterPro" id="IPR001775">
    <property type="entry name" value="GspD/PilQ"/>
</dbReference>
<dbReference type="InterPro" id="IPR005644">
    <property type="entry name" value="NolW-like"/>
</dbReference>
<dbReference type="PRINTS" id="PR00811">
    <property type="entry name" value="BCTERIALGSPD"/>
</dbReference>
<evidence type="ECO:0000256" key="6">
    <source>
        <dbReference type="SAM" id="SignalP"/>
    </source>
</evidence>
<feature type="domain" description="Type II/III secretion system secretin-like" evidence="7">
    <location>
        <begin position="272"/>
        <end position="433"/>
    </location>
</feature>
<dbReference type="EMBL" id="VBOZ01000010">
    <property type="protein sequence ID" value="TMQ66012.1"/>
    <property type="molecule type" value="Genomic_DNA"/>
</dbReference>
<evidence type="ECO:0000259" key="7">
    <source>
        <dbReference type="Pfam" id="PF00263"/>
    </source>
</evidence>
<comment type="subcellular location">
    <subcellularLocation>
        <location evidence="5">Cell outer membrane</location>
    </subcellularLocation>
    <subcellularLocation>
        <location evidence="1">Membrane</location>
    </subcellularLocation>
</comment>
<evidence type="ECO:0000313" key="9">
    <source>
        <dbReference type="EMBL" id="TMQ66012.1"/>
    </source>
</evidence>
<dbReference type="InterPro" id="IPR004846">
    <property type="entry name" value="T2SS/T3SS_dom"/>
</dbReference>
<feature type="domain" description="NolW-like" evidence="8">
    <location>
        <begin position="103"/>
        <end position="176"/>
    </location>
</feature>
<name>A0A538TQW2_UNCEI</name>
<dbReference type="InterPro" id="IPR050810">
    <property type="entry name" value="Bact_Secretion_Sys_Channel"/>
</dbReference>
<dbReference type="InterPro" id="IPR004845">
    <property type="entry name" value="T2SS_GspD_CS"/>
</dbReference>
<gene>
    <name evidence="9" type="ORF">E6K79_03905</name>
</gene>
<evidence type="ECO:0000256" key="4">
    <source>
        <dbReference type="RuleBase" id="RU004003"/>
    </source>
</evidence>
<accession>A0A538TQW2</accession>
<comment type="caution">
    <text evidence="9">The sequence shown here is derived from an EMBL/GenBank/DDBJ whole genome shotgun (WGS) entry which is preliminary data.</text>
</comment>
<evidence type="ECO:0000256" key="2">
    <source>
        <dbReference type="ARBA" id="ARBA00022729"/>
    </source>
</evidence>
<evidence type="ECO:0000256" key="3">
    <source>
        <dbReference type="ARBA" id="ARBA00023136"/>
    </source>
</evidence>
<keyword evidence="2 6" id="KW-0732">Signal</keyword>
<dbReference type="GO" id="GO:0009306">
    <property type="term" value="P:protein secretion"/>
    <property type="evidence" value="ECO:0007669"/>
    <property type="project" value="InterPro"/>
</dbReference>
<evidence type="ECO:0000313" key="10">
    <source>
        <dbReference type="Proteomes" id="UP000317691"/>
    </source>
</evidence>
<evidence type="ECO:0000256" key="5">
    <source>
        <dbReference type="RuleBase" id="RU004004"/>
    </source>
</evidence>